<dbReference type="Proteomes" id="UP000681967">
    <property type="component" value="Unassembled WGS sequence"/>
</dbReference>
<dbReference type="PANTHER" id="PTHR24347">
    <property type="entry name" value="SERINE/THREONINE-PROTEIN KINASE"/>
    <property type="match status" value="1"/>
</dbReference>
<dbReference type="GO" id="GO:0005524">
    <property type="term" value="F:ATP binding"/>
    <property type="evidence" value="ECO:0007669"/>
    <property type="project" value="InterPro"/>
</dbReference>
<sequence length="122" mass="13884">MHIETRTTVSSNDEQSPICFSDLYNLYEIIGKGPFSVVRRCTNKTSDKQYAVKIIDVEQFTTTPGFSADVKIIDVEQFTTTPGFSADDLRREATICSSLKHPHIVELYETFELEGCLFMVFE</sequence>
<dbReference type="EMBL" id="CAJOBH010000151">
    <property type="protein sequence ID" value="CAF3765337.1"/>
    <property type="molecule type" value="Genomic_DNA"/>
</dbReference>
<feature type="domain" description="Protein kinase" evidence="1">
    <location>
        <begin position="24"/>
        <end position="122"/>
    </location>
</feature>
<dbReference type="PROSITE" id="PS50011">
    <property type="entry name" value="PROTEIN_KINASE_DOM"/>
    <property type="match status" value="1"/>
</dbReference>
<comment type="caution">
    <text evidence="2">The sequence shown here is derived from an EMBL/GenBank/DDBJ whole genome shotgun (WGS) entry which is preliminary data.</text>
</comment>
<protein>
    <recommendedName>
        <fullName evidence="1">Protein kinase domain-containing protein</fullName>
    </recommendedName>
</protein>
<dbReference type="AlphaFoldDB" id="A0A8S2IM29"/>
<dbReference type="Gene3D" id="3.30.200.20">
    <property type="entry name" value="Phosphorylase Kinase, domain 1"/>
    <property type="match status" value="2"/>
</dbReference>
<organism evidence="2 3">
    <name type="scientific">Rotaria magnacalcarata</name>
    <dbReference type="NCBI Taxonomy" id="392030"/>
    <lineage>
        <taxon>Eukaryota</taxon>
        <taxon>Metazoa</taxon>
        <taxon>Spiralia</taxon>
        <taxon>Gnathifera</taxon>
        <taxon>Rotifera</taxon>
        <taxon>Eurotatoria</taxon>
        <taxon>Bdelloidea</taxon>
        <taxon>Philodinida</taxon>
        <taxon>Philodinidae</taxon>
        <taxon>Rotaria</taxon>
    </lineage>
</organism>
<dbReference type="InterPro" id="IPR000719">
    <property type="entry name" value="Prot_kinase_dom"/>
</dbReference>
<dbReference type="Pfam" id="PF00069">
    <property type="entry name" value="Pkinase"/>
    <property type="match status" value="1"/>
</dbReference>
<reference evidence="2" key="1">
    <citation type="submission" date="2021-02" db="EMBL/GenBank/DDBJ databases">
        <authorList>
            <person name="Nowell W R."/>
        </authorList>
    </citation>
    <scope>NUCLEOTIDE SEQUENCE</scope>
</reference>
<name>A0A8S2IM29_9BILA</name>
<evidence type="ECO:0000313" key="3">
    <source>
        <dbReference type="Proteomes" id="UP000681967"/>
    </source>
</evidence>
<gene>
    <name evidence="2" type="ORF">BYL167_LOCUS1096</name>
</gene>
<dbReference type="InterPro" id="IPR011009">
    <property type="entry name" value="Kinase-like_dom_sf"/>
</dbReference>
<dbReference type="GO" id="GO:0004672">
    <property type="term" value="F:protein kinase activity"/>
    <property type="evidence" value="ECO:0007669"/>
    <property type="project" value="InterPro"/>
</dbReference>
<proteinExistence type="predicted"/>
<evidence type="ECO:0000259" key="1">
    <source>
        <dbReference type="PROSITE" id="PS50011"/>
    </source>
</evidence>
<dbReference type="SUPFAM" id="SSF56112">
    <property type="entry name" value="Protein kinase-like (PK-like)"/>
    <property type="match status" value="1"/>
</dbReference>
<feature type="non-terminal residue" evidence="2">
    <location>
        <position position="1"/>
    </location>
</feature>
<accession>A0A8S2IM29</accession>
<evidence type="ECO:0000313" key="2">
    <source>
        <dbReference type="EMBL" id="CAF3765337.1"/>
    </source>
</evidence>